<evidence type="ECO:0000259" key="8">
    <source>
        <dbReference type="Pfam" id="PF10502"/>
    </source>
</evidence>
<dbReference type="InterPro" id="IPR019758">
    <property type="entry name" value="Pept_S26A_signal_pept_1_CS"/>
</dbReference>
<dbReference type="PROSITE" id="PS00761">
    <property type="entry name" value="SPASE_I_3"/>
    <property type="match status" value="1"/>
</dbReference>
<comment type="similarity">
    <text evidence="2 7">Belongs to the peptidase S26 family.</text>
</comment>
<accession>A0A1M7PTP8</accession>
<dbReference type="PROSITE" id="PS00760">
    <property type="entry name" value="SPASE_I_2"/>
    <property type="match status" value="1"/>
</dbReference>
<gene>
    <name evidence="9" type="ORF">SAMN05192549_105394</name>
</gene>
<evidence type="ECO:0000256" key="2">
    <source>
        <dbReference type="ARBA" id="ARBA00009370"/>
    </source>
</evidence>
<dbReference type="PANTHER" id="PTHR43390">
    <property type="entry name" value="SIGNAL PEPTIDASE I"/>
    <property type="match status" value="1"/>
</dbReference>
<comment type="subcellular location">
    <subcellularLocation>
        <location evidence="7">Membrane</location>
        <topology evidence="7">Single-pass type II membrane protein</topology>
    </subcellularLocation>
</comment>
<evidence type="ECO:0000313" key="10">
    <source>
        <dbReference type="Proteomes" id="UP000184339"/>
    </source>
</evidence>
<organism evidence="9 10">
    <name type="scientific">Duganella sacchari</name>
    <dbReference type="NCBI Taxonomy" id="551987"/>
    <lineage>
        <taxon>Bacteria</taxon>
        <taxon>Pseudomonadati</taxon>
        <taxon>Pseudomonadota</taxon>
        <taxon>Betaproteobacteria</taxon>
        <taxon>Burkholderiales</taxon>
        <taxon>Oxalobacteraceae</taxon>
        <taxon>Telluria group</taxon>
        <taxon>Duganella</taxon>
    </lineage>
</organism>
<dbReference type="GO" id="GO:0009003">
    <property type="term" value="F:signal peptidase activity"/>
    <property type="evidence" value="ECO:0007669"/>
    <property type="project" value="UniProtKB-EC"/>
</dbReference>
<dbReference type="RefSeq" id="WP_072785290.1">
    <property type="nucleotide sequence ID" value="NZ_FRCX01000005.1"/>
</dbReference>
<dbReference type="InterPro" id="IPR019757">
    <property type="entry name" value="Pept_S26A_signal_pept_1_Lys-AS"/>
</dbReference>
<keyword evidence="10" id="KW-1185">Reference proteome</keyword>
<feature type="active site" evidence="6">
    <location>
        <position position="89"/>
    </location>
</feature>
<dbReference type="PRINTS" id="PR00727">
    <property type="entry name" value="LEADERPTASE"/>
</dbReference>
<evidence type="ECO:0000256" key="1">
    <source>
        <dbReference type="ARBA" id="ARBA00000677"/>
    </source>
</evidence>
<dbReference type="EC" id="3.4.21.89" evidence="3 7"/>
<dbReference type="EMBL" id="FRCX01000005">
    <property type="protein sequence ID" value="SHN20881.1"/>
    <property type="molecule type" value="Genomic_DNA"/>
</dbReference>
<dbReference type="InterPro" id="IPR019533">
    <property type="entry name" value="Peptidase_S26"/>
</dbReference>
<protein>
    <recommendedName>
        <fullName evidence="4 7">Signal peptidase I</fullName>
        <ecNumber evidence="3 7">3.4.21.89</ecNumber>
    </recommendedName>
</protein>
<evidence type="ECO:0000256" key="7">
    <source>
        <dbReference type="RuleBase" id="RU362042"/>
    </source>
</evidence>
<dbReference type="Proteomes" id="UP000184339">
    <property type="component" value="Unassembled WGS sequence"/>
</dbReference>
<proteinExistence type="inferred from homology"/>
<dbReference type="NCBIfam" id="TIGR02227">
    <property type="entry name" value="sigpep_I_bact"/>
    <property type="match status" value="1"/>
</dbReference>
<feature type="active site" evidence="6">
    <location>
        <position position="35"/>
    </location>
</feature>
<evidence type="ECO:0000256" key="4">
    <source>
        <dbReference type="ARBA" id="ARBA00019232"/>
    </source>
</evidence>
<evidence type="ECO:0000256" key="5">
    <source>
        <dbReference type="ARBA" id="ARBA00022801"/>
    </source>
</evidence>
<dbReference type="PANTHER" id="PTHR43390:SF1">
    <property type="entry name" value="CHLOROPLAST PROCESSING PEPTIDASE"/>
    <property type="match status" value="1"/>
</dbReference>
<dbReference type="STRING" id="551987.SAMN05192549_105394"/>
<evidence type="ECO:0000256" key="6">
    <source>
        <dbReference type="PIRSR" id="PIRSR600223-1"/>
    </source>
</evidence>
<dbReference type="GO" id="GO:0004252">
    <property type="term" value="F:serine-type endopeptidase activity"/>
    <property type="evidence" value="ECO:0007669"/>
    <property type="project" value="InterPro"/>
</dbReference>
<keyword evidence="5 7" id="KW-0378">Hydrolase</keyword>
<name>A0A1M7PTP8_9BURK</name>
<dbReference type="Pfam" id="PF10502">
    <property type="entry name" value="Peptidase_S26"/>
    <property type="match status" value="1"/>
</dbReference>
<sequence length="225" mass="24855">MKNWVRANKGFLLFLALFGVFRTAVADWNPIPSASMHPNLLEGDVVFVNRLAYNVKVPLTGIVISATGEPQRGDIVTFSSPVNGMRLIKRVIALPGDRVAMHNEQLIINGQQAGYTAMGHTTENIQGVGELAAVRVDESLGQHSHAIQFLPQVKARRDFDTIVVPAGQYMMLGDNRDNSEDSRYIGLVPRALLIGRAERVLASADITGNWMPRTERFGMSLYPRQ</sequence>
<dbReference type="SUPFAM" id="SSF51306">
    <property type="entry name" value="LexA/Signal peptidase"/>
    <property type="match status" value="1"/>
</dbReference>
<reference evidence="10" key="1">
    <citation type="submission" date="2016-11" db="EMBL/GenBank/DDBJ databases">
        <authorList>
            <person name="Varghese N."/>
            <person name="Submissions S."/>
        </authorList>
    </citation>
    <scope>NUCLEOTIDE SEQUENCE [LARGE SCALE GENOMIC DNA]</scope>
    <source>
        <strain evidence="10">Sac-22</strain>
    </source>
</reference>
<dbReference type="OrthoDB" id="9815782at2"/>
<comment type="catalytic activity">
    <reaction evidence="1 7">
        <text>Cleavage of hydrophobic, N-terminal signal or leader sequences from secreted and periplasmic proteins.</text>
        <dbReference type="EC" id="3.4.21.89"/>
    </reaction>
</comment>
<feature type="domain" description="Peptidase S26" evidence="8">
    <location>
        <begin position="10"/>
        <end position="199"/>
    </location>
</feature>
<dbReference type="GO" id="GO:0010027">
    <property type="term" value="P:thylakoid membrane organization"/>
    <property type="evidence" value="ECO:0007669"/>
    <property type="project" value="TreeGrafter"/>
</dbReference>
<dbReference type="GO" id="GO:0006465">
    <property type="term" value="P:signal peptide processing"/>
    <property type="evidence" value="ECO:0007669"/>
    <property type="project" value="InterPro"/>
</dbReference>
<dbReference type="InterPro" id="IPR000223">
    <property type="entry name" value="Pept_S26A_signal_pept_1"/>
</dbReference>
<evidence type="ECO:0000313" key="9">
    <source>
        <dbReference type="EMBL" id="SHN20881.1"/>
    </source>
</evidence>
<dbReference type="InterPro" id="IPR036286">
    <property type="entry name" value="LexA/Signal_pep-like_sf"/>
</dbReference>
<keyword evidence="7" id="KW-0645">Protease</keyword>
<dbReference type="CDD" id="cd06530">
    <property type="entry name" value="S26_SPase_I"/>
    <property type="match status" value="1"/>
</dbReference>
<dbReference type="AlphaFoldDB" id="A0A1M7PTP8"/>
<dbReference type="Gene3D" id="2.10.109.10">
    <property type="entry name" value="Umud Fragment, subunit A"/>
    <property type="match status" value="1"/>
</dbReference>
<dbReference type="GO" id="GO:0016020">
    <property type="term" value="C:membrane"/>
    <property type="evidence" value="ECO:0007669"/>
    <property type="project" value="UniProtKB-SubCell"/>
</dbReference>
<evidence type="ECO:0000256" key="3">
    <source>
        <dbReference type="ARBA" id="ARBA00013208"/>
    </source>
</evidence>